<organism evidence="8 9">
    <name type="scientific">Pseudodesulfovibrio alkaliphilus</name>
    <dbReference type="NCBI Taxonomy" id="2661613"/>
    <lineage>
        <taxon>Bacteria</taxon>
        <taxon>Pseudomonadati</taxon>
        <taxon>Thermodesulfobacteriota</taxon>
        <taxon>Desulfovibrionia</taxon>
        <taxon>Desulfovibrionales</taxon>
        <taxon>Desulfovibrionaceae</taxon>
    </lineage>
</organism>
<proteinExistence type="predicted"/>
<feature type="transmembrane region" description="Helical" evidence="7">
    <location>
        <begin position="121"/>
        <end position="146"/>
    </location>
</feature>
<evidence type="ECO:0000256" key="3">
    <source>
        <dbReference type="ARBA" id="ARBA00022475"/>
    </source>
</evidence>
<feature type="transmembrane region" description="Helical" evidence="7">
    <location>
        <begin position="57"/>
        <end position="77"/>
    </location>
</feature>
<dbReference type="AlphaFoldDB" id="A0A7K1KR70"/>
<dbReference type="GO" id="GO:0016020">
    <property type="term" value="C:membrane"/>
    <property type="evidence" value="ECO:0007669"/>
    <property type="project" value="UniProtKB-SubCell"/>
</dbReference>
<gene>
    <name evidence="8" type="ORF">GKC30_13185</name>
</gene>
<dbReference type="GO" id="GO:0055085">
    <property type="term" value="P:transmembrane transport"/>
    <property type="evidence" value="ECO:0007669"/>
    <property type="project" value="InterPro"/>
</dbReference>
<feature type="transmembrane region" description="Helical" evidence="7">
    <location>
        <begin position="275"/>
        <end position="297"/>
    </location>
</feature>
<keyword evidence="9" id="KW-1185">Reference proteome</keyword>
<name>A0A7K1KR70_9BACT</name>
<dbReference type="EMBL" id="WODC01000010">
    <property type="protein sequence ID" value="MUM78589.1"/>
    <property type="molecule type" value="Genomic_DNA"/>
</dbReference>
<dbReference type="RefSeq" id="WP_155935438.1">
    <property type="nucleotide sequence ID" value="NZ_WODC01000010.1"/>
</dbReference>
<feature type="transmembrane region" description="Helical" evidence="7">
    <location>
        <begin position="158"/>
        <end position="183"/>
    </location>
</feature>
<accession>A0A7K1KR70</accession>
<sequence>MGSVLLLVVCFVLGAILRAGRVADEKGPDVLNAVIIYMALPALALTHGHKLSIDAGLMLPAAMPWIVFGAGYILFSLAGRLLGLDKKTVVCLTLVAGLGNTSFVGVPMIEAFFGPELVGVGMVIDLAGTFMVLAVPGMILAARAAGHGCHWRSLARKVLLFPPVAALVLGIALQPVALPGWLIVMLERLGSTLAPLALLSVGMTLRPGQIKSNAHLLTLGLGYKLLLAPALILTLYMVGFGQNDIIARVTIFEAAMGPMITGGIIAMTYGLNPSLAAALMGVGIPLSFLTIPVWYWVMR</sequence>
<evidence type="ECO:0000256" key="2">
    <source>
        <dbReference type="ARBA" id="ARBA00022448"/>
    </source>
</evidence>
<reference evidence="8 9" key="1">
    <citation type="submission" date="2019-11" db="EMBL/GenBank/DDBJ databases">
        <title>Pseudodesulfovibrio alkaliphilus, sp. nov., an alkaliphilic sulfate-reducing bacteria from mud volcano of Taman peninsula, Russia.</title>
        <authorList>
            <person name="Frolova A."/>
            <person name="Merkel A.Y."/>
            <person name="Slobodkin A.I."/>
        </authorList>
    </citation>
    <scope>NUCLEOTIDE SEQUENCE [LARGE SCALE GENOMIC DNA]</scope>
    <source>
        <strain evidence="8 9">F-1</strain>
    </source>
</reference>
<keyword evidence="4 7" id="KW-0812">Transmembrane</keyword>
<feature type="transmembrane region" description="Helical" evidence="7">
    <location>
        <begin position="89"/>
        <end position="109"/>
    </location>
</feature>
<comment type="caution">
    <text evidence="8">The sequence shown here is derived from an EMBL/GenBank/DDBJ whole genome shotgun (WGS) entry which is preliminary data.</text>
</comment>
<evidence type="ECO:0000256" key="1">
    <source>
        <dbReference type="ARBA" id="ARBA00004141"/>
    </source>
</evidence>
<evidence type="ECO:0000256" key="4">
    <source>
        <dbReference type="ARBA" id="ARBA00022692"/>
    </source>
</evidence>
<keyword evidence="2" id="KW-0813">Transport</keyword>
<evidence type="ECO:0000313" key="9">
    <source>
        <dbReference type="Proteomes" id="UP000461162"/>
    </source>
</evidence>
<dbReference type="PANTHER" id="PTHR36838">
    <property type="entry name" value="AUXIN EFFLUX CARRIER FAMILY PROTEIN"/>
    <property type="match status" value="1"/>
</dbReference>
<protein>
    <submittedName>
        <fullName evidence="8">AEC family transporter</fullName>
    </submittedName>
</protein>
<keyword evidence="3" id="KW-1003">Cell membrane</keyword>
<dbReference type="InterPro" id="IPR004776">
    <property type="entry name" value="Mem_transp_PIN-like"/>
</dbReference>
<dbReference type="PANTHER" id="PTHR36838:SF1">
    <property type="entry name" value="SLR1864 PROTEIN"/>
    <property type="match status" value="1"/>
</dbReference>
<evidence type="ECO:0000256" key="5">
    <source>
        <dbReference type="ARBA" id="ARBA00022989"/>
    </source>
</evidence>
<evidence type="ECO:0000313" key="8">
    <source>
        <dbReference type="EMBL" id="MUM78589.1"/>
    </source>
</evidence>
<keyword evidence="5 7" id="KW-1133">Transmembrane helix</keyword>
<evidence type="ECO:0000256" key="7">
    <source>
        <dbReference type="SAM" id="Phobius"/>
    </source>
</evidence>
<feature type="transmembrane region" description="Helical" evidence="7">
    <location>
        <begin position="245"/>
        <end position="268"/>
    </location>
</feature>
<evidence type="ECO:0000256" key="6">
    <source>
        <dbReference type="ARBA" id="ARBA00023136"/>
    </source>
</evidence>
<dbReference type="Proteomes" id="UP000461162">
    <property type="component" value="Unassembled WGS sequence"/>
</dbReference>
<feature type="transmembrane region" description="Helical" evidence="7">
    <location>
        <begin position="217"/>
        <end position="239"/>
    </location>
</feature>
<dbReference type="Pfam" id="PF03547">
    <property type="entry name" value="Mem_trans"/>
    <property type="match status" value="1"/>
</dbReference>
<keyword evidence="6 7" id="KW-0472">Membrane</keyword>
<comment type="subcellular location">
    <subcellularLocation>
        <location evidence="1">Membrane</location>
        <topology evidence="1">Multi-pass membrane protein</topology>
    </subcellularLocation>
</comment>